<dbReference type="InterPro" id="IPR000847">
    <property type="entry name" value="LysR_HTH_N"/>
</dbReference>
<proteinExistence type="inferred from homology"/>
<dbReference type="Gene3D" id="1.10.10.10">
    <property type="entry name" value="Winged helix-like DNA-binding domain superfamily/Winged helix DNA-binding domain"/>
    <property type="match status" value="1"/>
</dbReference>
<keyword evidence="4" id="KW-0804">Transcription</keyword>
<dbReference type="SUPFAM" id="SSF46785">
    <property type="entry name" value="Winged helix' DNA-binding domain"/>
    <property type="match status" value="1"/>
</dbReference>
<dbReference type="Proteomes" id="UP000190667">
    <property type="component" value="Unassembled WGS sequence"/>
</dbReference>
<keyword evidence="7" id="KW-1185">Reference proteome</keyword>
<comment type="caution">
    <text evidence="6">The sequence shown here is derived from an EMBL/GenBank/DDBJ whole genome shotgun (WGS) entry which is preliminary data.</text>
</comment>
<dbReference type="GO" id="GO:0006351">
    <property type="term" value="P:DNA-templated transcription"/>
    <property type="evidence" value="ECO:0007669"/>
    <property type="project" value="TreeGrafter"/>
</dbReference>
<protein>
    <submittedName>
        <fullName evidence="6">LysR family transcriptional regulator</fullName>
    </submittedName>
</protein>
<comment type="similarity">
    <text evidence="1">Belongs to the LysR transcriptional regulatory family.</text>
</comment>
<dbReference type="PANTHER" id="PTHR30537">
    <property type="entry name" value="HTH-TYPE TRANSCRIPTIONAL REGULATOR"/>
    <property type="match status" value="1"/>
</dbReference>
<dbReference type="Gene3D" id="3.40.190.290">
    <property type="match status" value="1"/>
</dbReference>
<dbReference type="PANTHER" id="PTHR30537:SF72">
    <property type="entry name" value="LYSR FAMILY TRANSCRIPTIONAL REGULATOR"/>
    <property type="match status" value="1"/>
</dbReference>
<dbReference type="FunFam" id="1.10.10.10:FF:000001">
    <property type="entry name" value="LysR family transcriptional regulator"/>
    <property type="match status" value="1"/>
</dbReference>
<dbReference type="PROSITE" id="PS50931">
    <property type="entry name" value="HTH_LYSR"/>
    <property type="match status" value="1"/>
</dbReference>
<dbReference type="RefSeq" id="WP_078001035.1">
    <property type="nucleotide sequence ID" value="NZ_MRUL01000001.1"/>
</dbReference>
<evidence type="ECO:0000256" key="4">
    <source>
        <dbReference type="ARBA" id="ARBA00023163"/>
    </source>
</evidence>
<dbReference type="OrthoDB" id="9786526at2"/>
<dbReference type="InterPro" id="IPR036390">
    <property type="entry name" value="WH_DNA-bd_sf"/>
</dbReference>
<dbReference type="Pfam" id="PF03466">
    <property type="entry name" value="LysR_substrate"/>
    <property type="match status" value="1"/>
</dbReference>
<organism evidence="6 7">
    <name type="scientific">Izhakiella australiensis</name>
    <dbReference type="NCBI Taxonomy" id="1926881"/>
    <lineage>
        <taxon>Bacteria</taxon>
        <taxon>Pseudomonadati</taxon>
        <taxon>Pseudomonadota</taxon>
        <taxon>Gammaproteobacteria</taxon>
        <taxon>Enterobacterales</taxon>
        <taxon>Erwiniaceae</taxon>
        <taxon>Izhakiella</taxon>
    </lineage>
</organism>
<accession>A0A1S8YT34</accession>
<dbReference type="InterPro" id="IPR005119">
    <property type="entry name" value="LysR_subst-bd"/>
</dbReference>
<dbReference type="InterPro" id="IPR058163">
    <property type="entry name" value="LysR-type_TF_proteobact-type"/>
</dbReference>
<dbReference type="Pfam" id="PF00126">
    <property type="entry name" value="HTH_1"/>
    <property type="match status" value="1"/>
</dbReference>
<dbReference type="AlphaFoldDB" id="A0A1S8YT34"/>
<dbReference type="InterPro" id="IPR036388">
    <property type="entry name" value="WH-like_DNA-bd_sf"/>
</dbReference>
<evidence type="ECO:0000313" key="7">
    <source>
        <dbReference type="Proteomes" id="UP000190667"/>
    </source>
</evidence>
<gene>
    <name evidence="6" type="ORF">BTJ39_02300</name>
</gene>
<dbReference type="STRING" id="1926881.BTJ39_02300"/>
<sequence length="301" mass="32724">MDKLSAMRSFIQVVEAGSFSRAAELLALPKSTVTRQLQALENDVGSKLLHRTSRRLSLTTAGEAYYQGALSVLEQLARLDSRVVADGATPGGLIRVEMAGALAYGRILPALPDFLSRYPELQLELSVGNRTIDLIEQRIDCVIRVGPLRNDALIARSLGALEMVVCAAPCYLARNGTPQHPAQLARDHHIVQVASPQSGRAFQHTLTRDGEEIALQGRWQLSVNDATAALSAACAGAGVVTTYRFLADEALASGKLVALLPQWRLAPVPVHIAWPENRHLASRVRLFIDWVRLLFSAEAPQ</sequence>
<dbReference type="GO" id="GO:0043565">
    <property type="term" value="F:sequence-specific DNA binding"/>
    <property type="evidence" value="ECO:0007669"/>
    <property type="project" value="TreeGrafter"/>
</dbReference>
<name>A0A1S8YT34_9GAMM</name>
<evidence type="ECO:0000256" key="1">
    <source>
        <dbReference type="ARBA" id="ARBA00009437"/>
    </source>
</evidence>
<dbReference type="EMBL" id="MRUL01000001">
    <property type="protein sequence ID" value="OON42008.1"/>
    <property type="molecule type" value="Genomic_DNA"/>
</dbReference>
<reference evidence="6 7" key="1">
    <citation type="submission" date="2016-12" db="EMBL/GenBank/DDBJ databases">
        <title>Izhakiella australiana sp. nov. of genus Izhakiella isolated from Australian desert.</title>
        <authorList>
            <person name="Ji M."/>
        </authorList>
    </citation>
    <scope>NUCLEOTIDE SEQUENCE [LARGE SCALE GENOMIC DNA]</scope>
    <source>
        <strain evidence="6 7">D4N98</strain>
    </source>
</reference>
<evidence type="ECO:0000256" key="2">
    <source>
        <dbReference type="ARBA" id="ARBA00023015"/>
    </source>
</evidence>
<feature type="domain" description="HTH lysR-type" evidence="5">
    <location>
        <begin position="1"/>
        <end position="59"/>
    </location>
</feature>
<keyword evidence="2" id="KW-0805">Transcription regulation</keyword>
<evidence type="ECO:0000313" key="6">
    <source>
        <dbReference type="EMBL" id="OON42008.1"/>
    </source>
</evidence>
<evidence type="ECO:0000256" key="3">
    <source>
        <dbReference type="ARBA" id="ARBA00023125"/>
    </source>
</evidence>
<evidence type="ECO:0000259" key="5">
    <source>
        <dbReference type="PROSITE" id="PS50931"/>
    </source>
</evidence>
<dbReference type="SUPFAM" id="SSF53850">
    <property type="entry name" value="Periplasmic binding protein-like II"/>
    <property type="match status" value="1"/>
</dbReference>
<dbReference type="GO" id="GO:0003700">
    <property type="term" value="F:DNA-binding transcription factor activity"/>
    <property type="evidence" value="ECO:0007669"/>
    <property type="project" value="InterPro"/>
</dbReference>
<keyword evidence="3" id="KW-0238">DNA-binding</keyword>